<organism evidence="3 4">
    <name type="scientific">Robbsia andropogonis</name>
    <dbReference type="NCBI Taxonomy" id="28092"/>
    <lineage>
        <taxon>Bacteria</taxon>
        <taxon>Pseudomonadati</taxon>
        <taxon>Pseudomonadota</taxon>
        <taxon>Betaproteobacteria</taxon>
        <taxon>Burkholderiales</taxon>
        <taxon>Burkholderiaceae</taxon>
        <taxon>Robbsia</taxon>
    </lineage>
</organism>
<dbReference type="EMBL" id="LAQU01000001">
    <property type="protein sequence ID" value="KKB65444.1"/>
    <property type="molecule type" value="Genomic_DNA"/>
</dbReference>
<dbReference type="PATRIC" id="fig|28092.6.peg.360"/>
<feature type="compositionally biased region" description="Low complexity" evidence="1">
    <location>
        <begin position="11"/>
        <end position="21"/>
    </location>
</feature>
<evidence type="ECO:0000313" key="4">
    <source>
        <dbReference type="Proteomes" id="UP000033618"/>
    </source>
</evidence>
<evidence type="ECO:0000256" key="1">
    <source>
        <dbReference type="SAM" id="MobiDB-lite"/>
    </source>
</evidence>
<dbReference type="Proteomes" id="UP000033618">
    <property type="component" value="Unassembled WGS sequence"/>
</dbReference>
<dbReference type="Pfam" id="PF12680">
    <property type="entry name" value="SnoaL_2"/>
    <property type="match status" value="1"/>
</dbReference>
<dbReference type="InterPro" id="IPR037401">
    <property type="entry name" value="SnoaL-like"/>
</dbReference>
<dbReference type="Gene3D" id="3.10.450.50">
    <property type="match status" value="1"/>
</dbReference>
<name>A0A0F5K6E0_9BURK</name>
<dbReference type="AlphaFoldDB" id="A0A0F5K6E0"/>
<dbReference type="SUPFAM" id="SSF54427">
    <property type="entry name" value="NTF2-like"/>
    <property type="match status" value="1"/>
</dbReference>
<feature type="domain" description="SnoaL-like" evidence="2">
    <location>
        <begin position="26"/>
        <end position="124"/>
    </location>
</feature>
<keyword evidence="3" id="KW-0413">Isomerase</keyword>
<evidence type="ECO:0000259" key="2">
    <source>
        <dbReference type="Pfam" id="PF12680"/>
    </source>
</evidence>
<dbReference type="GO" id="GO:0016853">
    <property type="term" value="F:isomerase activity"/>
    <property type="evidence" value="ECO:0007669"/>
    <property type="project" value="UniProtKB-KW"/>
</dbReference>
<evidence type="ECO:0000313" key="3">
    <source>
        <dbReference type="EMBL" id="KKB65444.1"/>
    </source>
</evidence>
<proteinExistence type="predicted"/>
<keyword evidence="4" id="KW-1185">Reference proteome</keyword>
<feature type="region of interest" description="Disordered" evidence="1">
    <location>
        <begin position="1"/>
        <end position="21"/>
    </location>
</feature>
<accession>A0A0F5K6E0</accession>
<gene>
    <name evidence="3" type="ORF">WM40_01565</name>
</gene>
<protein>
    <submittedName>
        <fullName evidence="3">Steroid delta-isomerase</fullName>
    </submittedName>
</protein>
<sequence>MLRPEGVVPGSTDDSSASSETTFPVHKQLEAYNARDIEAFMQWWAEDCEYYAFPSTLLAKGAAEVRARHVSRFDEPNLFGRLIARSVVDNVVVDHEVVTRTFAEGEGEVDVLAIYEVQHGKIVKAWFKMGTPRLTCEGD</sequence>
<comment type="caution">
    <text evidence="3">The sequence shown here is derived from an EMBL/GenBank/DDBJ whole genome shotgun (WGS) entry which is preliminary data.</text>
</comment>
<dbReference type="InterPro" id="IPR032710">
    <property type="entry name" value="NTF2-like_dom_sf"/>
</dbReference>
<reference evidence="3 4" key="1">
    <citation type="submission" date="2015-03" db="EMBL/GenBank/DDBJ databases">
        <title>Draft Genome Sequence of Burkholderia andropogonis type strain ICMP2807, isolated from Sorghum bicolor.</title>
        <authorList>
            <person name="Lopes-Santos L."/>
            <person name="Castro D.B."/>
            <person name="Ottoboni L.M."/>
            <person name="Park D."/>
            <person name="Weirc B.S."/>
            <person name="Destefano S.A."/>
        </authorList>
    </citation>
    <scope>NUCLEOTIDE SEQUENCE [LARGE SCALE GENOMIC DNA]</scope>
    <source>
        <strain evidence="3 4">ICMP2807</strain>
    </source>
</reference>